<evidence type="ECO:0000313" key="3">
    <source>
        <dbReference type="Proteomes" id="UP000076935"/>
    </source>
</evidence>
<protein>
    <recommendedName>
        <fullName evidence="5">tRNA methyltransferase</fullName>
    </recommendedName>
</protein>
<dbReference type="AlphaFoldDB" id="A0A177LBF3"/>
<reference evidence="3 4" key="1">
    <citation type="submission" date="2016-01" db="EMBL/GenBank/DDBJ databases">
        <title>Investigation of taxonomic status of Bacillus aminovorans.</title>
        <authorList>
            <person name="Verma A."/>
            <person name="Pal Y."/>
            <person name="Krishnamurthi S."/>
        </authorList>
    </citation>
    <scope>NUCLEOTIDE SEQUENCE [LARGE SCALE GENOMIC DNA]</scope>
    <source>
        <strain evidence="2 3">DSM 1314</strain>
        <strain evidence="1 4">DSM 4337</strain>
    </source>
</reference>
<evidence type="ECO:0000313" key="4">
    <source>
        <dbReference type="Proteomes" id="UP000077271"/>
    </source>
</evidence>
<dbReference type="EMBL" id="LQWZ01000023">
    <property type="protein sequence ID" value="OAH56033.1"/>
    <property type="molecule type" value="Genomic_DNA"/>
</dbReference>
<evidence type="ECO:0000313" key="2">
    <source>
        <dbReference type="EMBL" id="OAH62834.1"/>
    </source>
</evidence>
<dbReference type="Proteomes" id="UP000076935">
    <property type="component" value="Unassembled WGS sequence"/>
</dbReference>
<gene>
    <name evidence="1" type="ORF">AWH48_05005</name>
    <name evidence="2" type="ORF">AWH49_09225</name>
</gene>
<sequence>MQPLHDLVNKRVQHITKNELLEQAAKFNVSVTDEQARDFIHWLSTHKVDLFSEQKRTELFQTAERILGKREAGALEEMLRPYKHFLKL</sequence>
<dbReference type="InterPro" id="IPR020277">
    <property type="entry name" value="DUF2624"/>
</dbReference>
<dbReference type="STRING" id="29332.AWH48_05005"/>
<name>A0A177LBF3_9BACI</name>
<evidence type="ECO:0000313" key="1">
    <source>
        <dbReference type="EMBL" id="OAH56033.1"/>
    </source>
</evidence>
<organism evidence="2 3">
    <name type="scientific">Domibacillus aminovorans</name>
    <dbReference type="NCBI Taxonomy" id="29332"/>
    <lineage>
        <taxon>Bacteria</taxon>
        <taxon>Bacillati</taxon>
        <taxon>Bacillota</taxon>
        <taxon>Bacilli</taxon>
        <taxon>Bacillales</taxon>
        <taxon>Bacillaceae</taxon>
        <taxon>Domibacillus</taxon>
    </lineage>
</organism>
<dbReference type="EMBL" id="LQWY01000005">
    <property type="protein sequence ID" value="OAH62834.1"/>
    <property type="molecule type" value="Genomic_DNA"/>
</dbReference>
<accession>A0A177LBF3</accession>
<dbReference type="Pfam" id="PF11116">
    <property type="entry name" value="DUF2624"/>
    <property type="match status" value="1"/>
</dbReference>
<proteinExistence type="predicted"/>
<dbReference type="Proteomes" id="UP000077271">
    <property type="component" value="Unassembled WGS sequence"/>
</dbReference>
<dbReference type="RefSeq" id="WP_018393946.1">
    <property type="nucleotide sequence ID" value="NZ_JBCNAN010000033.1"/>
</dbReference>
<evidence type="ECO:0008006" key="5">
    <source>
        <dbReference type="Google" id="ProtNLM"/>
    </source>
</evidence>
<comment type="caution">
    <text evidence="2">The sequence shown here is derived from an EMBL/GenBank/DDBJ whole genome shotgun (WGS) entry which is preliminary data.</text>
</comment>
<keyword evidence="3" id="KW-1185">Reference proteome</keyword>